<evidence type="ECO:0000256" key="3">
    <source>
        <dbReference type="ARBA" id="ARBA00022448"/>
    </source>
</evidence>
<name>A0A061R5M9_9CHLO</name>
<dbReference type="GO" id="GO:0061723">
    <property type="term" value="P:glycophagy"/>
    <property type="evidence" value="ECO:0007669"/>
    <property type="project" value="TreeGrafter"/>
</dbReference>
<keyword evidence="5" id="KW-0833">Ubl conjugation pathway</keyword>
<dbReference type="GO" id="GO:0019776">
    <property type="term" value="F:Atg8-family ligase activity"/>
    <property type="evidence" value="ECO:0007669"/>
    <property type="project" value="TreeGrafter"/>
</dbReference>
<dbReference type="GO" id="GO:0000407">
    <property type="term" value="C:phagophore assembly site"/>
    <property type="evidence" value="ECO:0007669"/>
    <property type="project" value="TreeGrafter"/>
</dbReference>
<gene>
    <name evidence="8" type="primary">ATG3</name>
    <name evidence="8" type="ORF">TSPGSL018_14584</name>
</gene>
<proteinExistence type="inferred from homology"/>
<dbReference type="Pfam" id="PF03987">
    <property type="entry name" value="Autophagy_act_C"/>
    <property type="match status" value="1"/>
</dbReference>
<evidence type="ECO:0000256" key="4">
    <source>
        <dbReference type="ARBA" id="ARBA00022490"/>
    </source>
</evidence>
<evidence type="ECO:0000256" key="6">
    <source>
        <dbReference type="ARBA" id="ARBA00022927"/>
    </source>
</evidence>
<comment type="subcellular location">
    <subcellularLocation>
        <location evidence="1">Cytoplasm</location>
    </subcellularLocation>
</comment>
<dbReference type="PANTHER" id="PTHR12866:SF2">
    <property type="entry name" value="UBIQUITIN-LIKE-CONJUGATING ENZYME ATG3"/>
    <property type="match status" value="1"/>
</dbReference>
<dbReference type="InterPro" id="IPR007135">
    <property type="entry name" value="Atg3/Atg10"/>
</dbReference>
<evidence type="ECO:0000256" key="1">
    <source>
        <dbReference type="ARBA" id="ARBA00004496"/>
    </source>
</evidence>
<dbReference type="EMBL" id="GBEZ01020631">
    <property type="protein sequence ID" value="JAC66054.1"/>
    <property type="molecule type" value="Transcribed_RNA"/>
</dbReference>
<dbReference type="GO" id="GO:0000422">
    <property type="term" value="P:autophagy of mitochondrion"/>
    <property type="evidence" value="ECO:0007669"/>
    <property type="project" value="TreeGrafter"/>
</dbReference>
<keyword evidence="7" id="KW-0072">Autophagy</keyword>
<protein>
    <submittedName>
        <fullName evidence="8">Autophagy-related protein 3</fullName>
    </submittedName>
</protein>
<evidence type="ECO:0000256" key="5">
    <source>
        <dbReference type="ARBA" id="ARBA00022786"/>
    </source>
</evidence>
<sequence length="317" mass="34483">MDAFKHTLHTYYKSTAERVLPVRTSSAFKEKGVLTPEEFVRAGDALVYSCPTWCWEAGDERHRKAYLPADKQYLVTRNVPCLARASAVKDSIAEEELVAGEGLGDEWVATVREGAGLQASAAEDIPTISGDTGEAAGTSATAAAAAAAAGAGGEPAMPDIDDIPDIGDLDIEDEEDDEAVLVGGALESDGGHEAIMRTRSYDLSITYDKYYQTPRFWLVGYNESKQPLPPLKVLEDVSEEHARKTITVDPHPSRPEIRAASIHPCKHAEVMKKLVDLLGEQGREIGVEQYLILFLKFIASIVPTIEYDYTLSIGGDR</sequence>
<dbReference type="GO" id="GO:0005829">
    <property type="term" value="C:cytosol"/>
    <property type="evidence" value="ECO:0007669"/>
    <property type="project" value="TreeGrafter"/>
</dbReference>
<evidence type="ECO:0000256" key="2">
    <source>
        <dbReference type="ARBA" id="ARBA00007683"/>
    </source>
</evidence>
<evidence type="ECO:0000313" key="8">
    <source>
        <dbReference type="EMBL" id="JAC66054.1"/>
    </source>
</evidence>
<dbReference type="GO" id="GO:0015031">
    <property type="term" value="P:protein transport"/>
    <property type="evidence" value="ECO:0007669"/>
    <property type="project" value="UniProtKB-KW"/>
</dbReference>
<dbReference type="PANTHER" id="PTHR12866">
    <property type="entry name" value="UBIQUITIN-LIKE-CONJUGATING ENZYME ATG3"/>
    <property type="match status" value="1"/>
</dbReference>
<dbReference type="GO" id="GO:0044804">
    <property type="term" value="P:nucleophagy"/>
    <property type="evidence" value="ECO:0007669"/>
    <property type="project" value="TreeGrafter"/>
</dbReference>
<dbReference type="AlphaFoldDB" id="A0A061R5M9"/>
<comment type="similarity">
    <text evidence="2">Belongs to the ATG3 family.</text>
</comment>
<reference evidence="8" key="1">
    <citation type="submission" date="2014-05" db="EMBL/GenBank/DDBJ databases">
        <title>The transcriptome of the halophilic microalga Tetraselmis sp. GSL018 isolated from the Great Salt Lake, Utah.</title>
        <authorList>
            <person name="Jinkerson R.E."/>
            <person name="D'Adamo S."/>
            <person name="Posewitz M.C."/>
        </authorList>
    </citation>
    <scope>NUCLEOTIDE SEQUENCE</scope>
    <source>
        <strain evidence="8">GSL018</strain>
    </source>
</reference>
<evidence type="ECO:0000256" key="7">
    <source>
        <dbReference type="ARBA" id="ARBA00023006"/>
    </source>
</evidence>
<keyword evidence="3" id="KW-0813">Transport</keyword>
<accession>A0A061R5M9</accession>
<keyword evidence="6" id="KW-0653">Protein transport</keyword>
<keyword evidence="4" id="KW-0963">Cytoplasm</keyword>
<dbReference type="GO" id="GO:0000045">
    <property type="term" value="P:autophagosome assembly"/>
    <property type="evidence" value="ECO:0007669"/>
    <property type="project" value="TreeGrafter"/>
</dbReference>
<organism evidence="8">
    <name type="scientific">Tetraselmis sp. GSL018</name>
    <dbReference type="NCBI Taxonomy" id="582737"/>
    <lineage>
        <taxon>Eukaryota</taxon>
        <taxon>Viridiplantae</taxon>
        <taxon>Chlorophyta</taxon>
        <taxon>core chlorophytes</taxon>
        <taxon>Chlorodendrophyceae</taxon>
        <taxon>Chlorodendrales</taxon>
        <taxon>Chlorodendraceae</taxon>
        <taxon>Tetraselmis</taxon>
    </lineage>
</organism>